<organism evidence="5">
    <name type="scientific">mine drainage metagenome</name>
    <dbReference type="NCBI Taxonomy" id="410659"/>
    <lineage>
        <taxon>unclassified sequences</taxon>
        <taxon>metagenomes</taxon>
        <taxon>ecological metagenomes</taxon>
    </lineage>
</organism>
<reference evidence="5" key="1">
    <citation type="submission" date="2009-10" db="EMBL/GenBank/DDBJ databases">
        <title>Diversity of trophic interactions inside an arsenic-rich microbial ecosystem.</title>
        <authorList>
            <person name="Bertin P.N."/>
            <person name="Heinrich-Salmeron A."/>
            <person name="Pelletier E."/>
            <person name="Goulhen-Chollet F."/>
            <person name="Arsene-Ploetze F."/>
            <person name="Gallien S."/>
            <person name="Calteau A."/>
            <person name="Vallenet D."/>
            <person name="Casiot C."/>
            <person name="Chane-Woon-Ming B."/>
            <person name="Giloteaux L."/>
            <person name="Barakat M."/>
            <person name="Bonnefoy V."/>
            <person name="Bruneel O."/>
            <person name="Chandler M."/>
            <person name="Cleiss J."/>
            <person name="Duran R."/>
            <person name="Elbaz-Poulichet F."/>
            <person name="Fonknechten N."/>
            <person name="Lauga B."/>
            <person name="Mornico D."/>
            <person name="Ortet P."/>
            <person name="Schaeffer C."/>
            <person name="Siguier P."/>
            <person name="Alexander Thil Smith A."/>
            <person name="Van Dorsselaer A."/>
            <person name="Weissenbach J."/>
            <person name="Medigue C."/>
            <person name="Le Paslier D."/>
        </authorList>
    </citation>
    <scope>NUCLEOTIDE SEQUENCE</scope>
</reference>
<evidence type="ECO:0000259" key="4">
    <source>
        <dbReference type="Pfam" id="PF00263"/>
    </source>
</evidence>
<protein>
    <submittedName>
        <fullName evidence="5">Putative component of type II secretion apparatus</fullName>
    </submittedName>
</protein>
<dbReference type="PANTHER" id="PTHR30332:SF24">
    <property type="entry name" value="SECRETIN GSPD-RELATED"/>
    <property type="match status" value="1"/>
</dbReference>
<evidence type="ECO:0000256" key="1">
    <source>
        <dbReference type="ARBA" id="ARBA00004370"/>
    </source>
</evidence>
<name>E6QVE5_9ZZZZ</name>
<feature type="domain" description="Type II/III secretion system secretin-like" evidence="4">
    <location>
        <begin position="380"/>
        <end position="516"/>
    </location>
</feature>
<gene>
    <name evidence="5" type="ORF">CARN7_2031</name>
</gene>
<keyword evidence="3" id="KW-0472">Membrane</keyword>
<evidence type="ECO:0000256" key="3">
    <source>
        <dbReference type="ARBA" id="ARBA00023136"/>
    </source>
</evidence>
<comment type="subcellular location">
    <subcellularLocation>
        <location evidence="1">Membrane</location>
    </subcellularLocation>
</comment>
<dbReference type="EMBL" id="CABR01000128">
    <property type="protein sequence ID" value="CBI11218.1"/>
    <property type="molecule type" value="Genomic_DNA"/>
</dbReference>
<dbReference type="GO" id="GO:0009306">
    <property type="term" value="P:protein secretion"/>
    <property type="evidence" value="ECO:0007669"/>
    <property type="project" value="InterPro"/>
</dbReference>
<evidence type="ECO:0000313" key="5">
    <source>
        <dbReference type="EMBL" id="CBI11218.1"/>
    </source>
</evidence>
<sequence length="546" mass="55718">MGAILCSLLASCAEQSVGKQAAGLQDQATRNIAVQHPSEVKPVVTTVDSAWLMGDAIAVAKPASPLLSSPILYHPAQRVSLADIAAYITLSKGLVVDTAEVMQTMAMSGASGVQGMAGSLSAPQLPLSGSVFPAQSGLLGGVGMPGAGMPLPQNLQSMAISYEGTVSGLLDIAASKAAVWWRFDEGKVVFYRTETKTFYLPAISRKSLGDSTITTATANSGTGAASSGGTNTSASSGATITSDYGVDMWGDLEKTAKAVGSGAQVAANASAGSLTVTGTPAQVRAVEKWVKELMQQLSQQVVITVQVYRVKITQEDTYNWDPSIVFKKAAGTIGYNVSSPTALVPLSGNTPLGIAASVLTPTAGQGAWGQYTGSQAAFQALSTLGKVTETLQQTMVTLNGEPAPIQIANQQGYLASSSTLTQTVGGAITTYTPGTVTTGFTATFIPRVLNGKIVLSMTMTNSTLLGITTVGSAMNGIQTTNVDLSTFQQSVSLTPGDALLLSGVQQDNGSINHEGVGSPANAILGGGINNQIGKSMIAIVVSAKVL</sequence>
<dbReference type="GO" id="GO:0016020">
    <property type="term" value="C:membrane"/>
    <property type="evidence" value="ECO:0007669"/>
    <property type="project" value="UniProtKB-SubCell"/>
</dbReference>
<dbReference type="Pfam" id="PF00263">
    <property type="entry name" value="Secretin"/>
    <property type="match status" value="1"/>
</dbReference>
<dbReference type="InterPro" id="IPR050810">
    <property type="entry name" value="Bact_Secretion_Sys_Channel"/>
</dbReference>
<comment type="caution">
    <text evidence="5">The sequence shown here is derived from an EMBL/GenBank/DDBJ whole genome shotgun (WGS) entry which is preliminary data.</text>
</comment>
<proteinExistence type="predicted"/>
<dbReference type="PANTHER" id="PTHR30332">
    <property type="entry name" value="PROBABLE GENERAL SECRETION PATHWAY PROTEIN D"/>
    <property type="match status" value="1"/>
</dbReference>
<evidence type="ECO:0000256" key="2">
    <source>
        <dbReference type="ARBA" id="ARBA00022729"/>
    </source>
</evidence>
<dbReference type="AlphaFoldDB" id="E6QVE5"/>
<keyword evidence="2" id="KW-0732">Signal</keyword>
<dbReference type="InterPro" id="IPR004846">
    <property type="entry name" value="T2SS/T3SS_dom"/>
</dbReference>
<accession>E6QVE5</accession>